<organism evidence="1 2">
    <name type="scientific">Hygrophoropsis aurantiaca</name>
    <dbReference type="NCBI Taxonomy" id="72124"/>
    <lineage>
        <taxon>Eukaryota</taxon>
        <taxon>Fungi</taxon>
        <taxon>Dikarya</taxon>
        <taxon>Basidiomycota</taxon>
        <taxon>Agaricomycotina</taxon>
        <taxon>Agaricomycetes</taxon>
        <taxon>Agaricomycetidae</taxon>
        <taxon>Boletales</taxon>
        <taxon>Coniophorineae</taxon>
        <taxon>Hygrophoropsidaceae</taxon>
        <taxon>Hygrophoropsis</taxon>
    </lineage>
</organism>
<dbReference type="EMBL" id="MU267868">
    <property type="protein sequence ID" value="KAH7907824.1"/>
    <property type="molecule type" value="Genomic_DNA"/>
</dbReference>
<evidence type="ECO:0000313" key="1">
    <source>
        <dbReference type="EMBL" id="KAH7907824.1"/>
    </source>
</evidence>
<keyword evidence="2" id="KW-1185">Reference proteome</keyword>
<proteinExistence type="predicted"/>
<gene>
    <name evidence="1" type="ORF">BJ138DRAFT_1116361</name>
</gene>
<protein>
    <submittedName>
        <fullName evidence="1">Uncharacterized protein</fullName>
    </submittedName>
</protein>
<sequence length="571" mass="63408">MAAIPMYDFSAEEPELYGRQQRTPRPTERMQVYIAEREKQNMARDLREHATQRQHQSQILPHTPTTNFSFNQTDITNGPNSAASQTQAYIDMNRNGPVDHFTERNITASNFHSQQWSQHQPNFAGPGINEHAGPHPAQVLDCHGAQAPTAQSPDPAQEPLDHQTQWNASQQMERAAGEAERQPDFNSPGMNATIAYLCPKGAQAKKAFFCQRRRLVFYTQTLIRDNDPGTVSPSSGSPILSSPTPAGKENRPADASILVPGSKRVRDSDNPVSSSEEMGPSRTKVSKSQRNKATESDLAPMELKICKRAYAYHRCLLSTENPLPDPETTAAEVLAIKAYSSALEDLSALINPGLLSPFKDPSEVVVNILSQRGSTLRGKVVTTAKNLVAAMYNIEKPGAESNNDTVNHIREQVASLVDRGAYVYRDPVKRTGLYCHPIILEILCRVWFKEKSKSDGVRYANTYFNVDGKGIPLATIALITTAVRCALDEWLQGTYTETHFKCDKYLKIYRKELQTLVDWDKYTTNTGSRLAAKLRVDLFEKARAYAGDTTASNTDTTAISVDDFAANENQL</sequence>
<reference evidence="1" key="1">
    <citation type="journal article" date="2021" name="New Phytol.">
        <title>Evolutionary innovations through gain and loss of genes in the ectomycorrhizal Boletales.</title>
        <authorList>
            <person name="Wu G."/>
            <person name="Miyauchi S."/>
            <person name="Morin E."/>
            <person name="Kuo A."/>
            <person name="Drula E."/>
            <person name="Varga T."/>
            <person name="Kohler A."/>
            <person name="Feng B."/>
            <person name="Cao Y."/>
            <person name="Lipzen A."/>
            <person name="Daum C."/>
            <person name="Hundley H."/>
            <person name="Pangilinan J."/>
            <person name="Johnson J."/>
            <person name="Barry K."/>
            <person name="LaButti K."/>
            <person name="Ng V."/>
            <person name="Ahrendt S."/>
            <person name="Min B."/>
            <person name="Choi I.G."/>
            <person name="Park H."/>
            <person name="Plett J.M."/>
            <person name="Magnuson J."/>
            <person name="Spatafora J.W."/>
            <person name="Nagy L.G."/>
            <person name="Henrissat B."/>
            <person name="Grigoriev I.V."/>
            <person name="Yang Z.L."/>
            <person name="Xu J."/>
            <person name="Martin F.M."/>
        </authorList>
    </citation>
    <scope>NUCLEOTIDE SEQUENCE</scope>
    <source>
        <strain evidence="1">ATCC 28755</strain>
    </source>
</reference>
<accession>A0ACB8A301</accession>
<comment type="caution">
    <text evidence="1">The sequence shown here is derived from an EMBL/GenBank/DDBJ whole genome shotgun (WGS) entry which is preliminary data.</text>
</comment>
<name>A0ACB8A301_9AGAM</name>
<evidence type="ECO:0000313" key="2">
    <source>
        <dbReference type="Proteomes" id="UP000790377"/>
    </source>
</evidence>
<dbReference type="Proteomes" id="UP000790377">
    <property type="component" value="Unassembled WGS sequence"/>
</dbReference>